<evidence type="ECO:0000256" key="1">
    <source>
        <dbReference type="ARBA" id="ARBA00004141"/>
    </source>
</evidence>
<feature type="transmembrane region" description="Helical" evidence="8">
    <location>
        <begin position="146"/>
        <end position="167"/>
    </location>
</feature>
<proteinExistence type="inferred from homology"/>
<keyword evidence="3" id="KW-0813">Transport</keyword>
<feature type="transmembrane region" description="Helical" evidence="8">
    <location>
        <begin position="513"/>
        <end position="533"/>
    </location>
</feature>
<evidence type="ECO:0000256" key="2">
    <source>
        <dbReference type="ARBA" id="ARBA00006434"/>
    </source>
</evidence>
<dbReference type="InterPro" id="IPR001734">
    <property type="entry name" value="Na/solute_symporter"/>
</dbReference>
<dbReference type="InterPro" id="IPR019899">
    <property type="entry name" value="Na/solute_symporter_VC_2705"/>
</dbReference>
<dbReference type="InterPro" id="IPR050277">
    <property type="entry name" value="Sodium:Solute_Symporter"/>
</dbReference>
<dbReference type="PANTHER" id="PTHR48086">
    <property type="entry name" value="SODIUM/PROLINE SYMPORTER-RELATED"/>
    <property type="match status" value="1"/>
</dbReference>
<evidence type="ECO:0000256" key="3">
    <source>
        <dbReference type="ARBA" id="ARBA00022448"/>
    </source>
</evidence>
<name>A0A4R1B7B2_9PROT</name>
<protein>
    <submittedName>
        <fullName evidence="9">Cation acetate symporter</fullName>
    </submittedName>
</protein>
<sequence>MDLKTMTYIVVGLSFALYIAVAIWARAGSTKEFYVAGGGVHPIINGMATGADWMSAASFISMAGLIAFLGYGGSVYLMGWTGGYVLLAVLLAPYLRKFGKFTVPEFIGDRYYSQTARIVAVICLIFISFTYVAGQMRGVGIVFSRFLEVDITTGLIIGMGLVFFYAVLGGMKGVTYTQVAQYVVLIFAYTIPAVFISLQIAGNPLPQLGLGGHMGDMTFLAKLDKVVTDLGFSAYTSGNKAMIDVFCITLALMAGTAGLPHVIVRFFTVPKVHDARLSAGWALVFIALLYTTAPAVGAMARYNLHATVNTAVVTGGDLFAPESSIVGESRPDWMKRWEKTGLIAWEDKNGDGRIQYYNEKSKNAEFLAQAEAAGWKGNELGSMKKGKFDATVDRDIMVLANPEIAGLPDWVIALIAAGGIAAALSTAAGLLLVISAAISHDLMKGIFAKNISEKTELMAGRIAAAVAVCVAGYLGYNPPGFVAQVVAFAFGLACASLFPTIVLGIFSKSMNRGGAIAGMVSGLVFTLVYIVYFKRDVLLGMDKVPDSQWFLGISPEGIGVVGMIVNFVVAYIVMKMTAPCPEHIQHLVENIRYPRGAAGAQAH</sequence>
<feature type="transmembrane region" description="Helical" evidence="8">
    <location>
        <begin position="553"/>
        <end position="574"/>
    </location>
</feature>
<evidence type="ECO:0000313" key="9">
    <source>
        <dbReference type="EMBL" id="TCJ12837.1"/>
    </source>
</evidence>
<evidence type="ECO:0000256" key="5">
    <source>
        <dbReference type="ARBA" id="ARBA00022989"/>
    </source>
</evidence>
<feature type="transmembrane region" description="Helical" evidence="8">
    <location>
        <begin position="116"/>
        <end position="134"/>
    </location>
</feature>
<dbReference type="RefSeq" id="WP_131447672.1">
    <property type="nucleotide sequence ID" value="NZ_SJZB01000042.1"/>
</dbReference>
<dbReference type="Gene3D" id="1.20.1730.10">
    <property type="entry name" value="Sodium/glucose cotransporter"/>
    <property type="match status" value="1"/>
</dbReference>
<reference evidence="9 10" key="1">
    <citation type="submission" date="2019-03" db="EMBL/GenBank/DDBJ databases">
        <title>Genome sequence of Thiobacillaceae bacterium LSR1, a sulfur-oxidizing bacterium isolated from freshwater sediment.</title>
        <authorList>
            <person name="Li S."/>
        </authorList>
    </citation>
    <scope>NUCLEOTIDE SEQUENCE [LARGE SCALE GENOMIC DNA]</scope>
    <source>
        <strain evidence="9 10">LSR1</strain>
    </source>
</reference>
<evidence type="ECO:0000313" key="10">
    <source>
        <dbReference type="Proteomes" id="UP000295443"/>
    </source>
</evidence>
<dbReference type="NCBIfam" id="TIGR03648">
    <property type="entry name" value="Na_symport_lg"/>
    <property type="match status" value="1"/>
</dbReference>
<comment type="subcellular location">
    <subcellularLocation>
        <location evidence="1">Membrane</location>
        <topology evidence="1">Multi-pass membrane protein</topology>
    </subcellularLocation>
</comment>
<feature type="transmembrane region" description="Helical" evidence="8">
    <location>
        <begin position="53"/>
        <end position="71"/>
    </location>
</feature>
<evidence type="ECO:0000256" key="8">
    <source>
        <dbReference type="SAM" id="Phobius"/>
    </source>
</evidence>
<keyword evidence="10" id="KW-1185">Reference proteome</keyword>
<dbReference type="CDD" id="cd11480">
    <property type="entry name" value="SLC5sbd_u4"/>
    <property type="match status" value="1"/>
</dbReference>
<dbReference type="InterPro" id="IPR038377">
    <property type="entry name" value="Na/Glc_symporter_sf"/>
</dbReference>
<gene>
    <name evidence="9" type="ORF">EZJ19_11400</name>
</gene>
<feature type="transmembrane region" description="Helical" evidence="8">
    <location>
        <begin position="77"/>
        <end position="95"/>
    </location>
</feature>
<feature type="transmembrane region" description="Helical" evidence="8">
    <location>
        <begin position="179"/>
        <end position="201"/>
    </location>
</feature>
<feature type="transmembrane region" description="Helical" evidence="8">
    <location>
        <begin position="241"/>
        <end position="267"/>
    </location>
</feature>
<dbReference type="GO" id="GO:0005886">
    <property type="term" value="C:plasma membrane"/>
    <property type="evidence" value="ECO:0007669"/>
    <property type="project" value="TreeGrafter"/>
</dbReference>
<accession>A0A4R1B7B2</accession>
<evidence type="ECO:0000256" key="7">
    <source>
        <dbReference type="RuleBase" id="RU362091"/>
    </source>
</evidence>
<organism evidence="9 10">
    <name type="scientific">Parasulfuritortus cantonensis</name>
    <dbReference type="NCBI Taxonomy" id="2528202"/>
    <lineage>
        <taxon>Bacteria</taxon>
        <taxon>Pseudomonadati</taxon>
        <taxon>Pseudomonadota</taxon>
        <taxon>Betaproteobacteria</taxon>
        <taxon>Nitrosomonadales</taxon>
        <taxon>Thiobacillaceae</taxon>
        <taxon>Parasulfuritortus</taxon>
    </lineage>
</organism>
<dbReference type="Pfam" id="PF00474">
    <property type="entry name" value="SSF"/>
    <property type="match status" value="2"/>
</dbReference>
<dbReference type="GO" id="GO:0022857">
    <property type="term" value="F:transmembrane transporter activity"/>
    <property type="evidence" value="ECO:0007669"/>
    <property type="project" value="InterPro"/>
</dbReference>
<dbReference type="PROSITE" id="PS50283">
    <property type="entry name" value="NA_SOLUT_SYMP_3"/>
    <property type="match status" value="1"/>
</dbReference>
<feature type="transmembrane region" description="Helical" evidence="8">
    <location>
        <begin position="279"/>
        <end position="300"/>
    </location>
</feature>
<feature type="transmembrane region" description="Helical" evidence="8">
    <location>
        <begin position="6"/>
        <end position="25"/>
    </location>
</feature>
<comment type="similarity">
    <text evidence="2 7">Belongs to the sodium:solute symporter (SSF) (TC 2.A.21) family.</text>
</comment>
<dbReference type="PANTHER" id="PTHR48086:SF5">
    <property type="entry name" value="NA(+):SOLUTE SYMPORTER (SSF FAMILY)"/>
    <property type="match status" value="1"/>
</dbReference>
<feature type="transmembrane region" description="Helical" evidence="8">
    <location>
        <begin position="482"/>
        <end position="506"/>
    </location>
</feature>
<evidence type="ECO:0000256" key="6">
    <source>
        <dbReference type="ARBA" id="ARBA00023136"/>
    </source>
</evidence>
<dbReference type="OrthoDB" id="9764416at2"/>
<dbReference type="EMBL" id="SJZB01000042">
    <property type="protein sequence ID" value="TCJ12837.1"/>
    <property type="molecule type" value="Genomic_DNA"/>
</dbReference>
<dbReference type="Proteomes" id="UP000295443">
    <property type="component" value="Unassembled WGS sequence"/>
</dbReference>
<keyword evidence="4 8" id="KW-0812">Transmembrane</keyword>
<feature type="transmembrane region" description="Helical" evidence="8">
    <location>
        <begin position="410"/>
        <end position="438"/>
    </location>
</feature>
<keyword evidence="5 8" id="KW-1133">Transmembrane helix</keyword>
<feature type="transmembrane region" description="Helical" evidence="8">
    <location>
        <begin position="458"/>
        <end position="476"/>
    </location>
</feature>
<keyword evidence="6 8" id="KW-0472">Membrane</keyword>
<evidence type="ECO:0000256" key="4">
    <source>
        <dbReference type="ARBA" id="ARBA00022692"/>
    </source>
</evidence>
<comment type="caution">
    <text evidence="9">The sequence shown here is derived from an EMBL/GenBank/DDBJ whole genome shotgun (WGS) entry which is preliminary data.</text>
</comment>
<dbReference type="AlphaFoldDB" id="A0A4R1B7B2"/>